<proteinExistence type="predicted"/>
<sequence length="780" mass="86526">MSMQVLQEAGLSPSLTQLDDSFQAAATGLGGLMSTMRIEHIDSARETMVSMDALSARHQLLMATSAAFIAAAEKAGDTAKASTCRTRTNELSKRESNLQVSLKQKLCDLVDRVTTMDAASRDGRVRSASIKNLPRPAMEQTADNKEPEVALARLAMERSDIDSVPIKLEAEEKNVQDRSESCKSIRGSISLQSAHSRVGDWVATPTSGINEEVSEFVKNSDSAAPAIAMRDETAAETEVVPVNTTEETCHQSSKIRAPEVVSSPVTDPVLRSLLIAELKKAPKNPYAGELLQFHPWLQSLCQRMDALQVQPLDAIEVLASHSTGAPLNIIKIYSMDKLDGQAKLQHILNVLKERFGSSQMIADYWYDNLLLAPKIGDSDLNMVRKLKTFGKLCQSVSDAMELAPDLRLLDMYLGLKPVIQKLPDFVFSLWLTKCSNYEKSFLQHPKFQIFCDFIKSISDRLRDDSEILSDSEHLPSSHPNTKMTRVLLESSEAHRPCAFHPASAHETLECFAVKKMDSATRRRFMQDKGLCYRCLGPHRAAVCREVVKCDSCGSSKHHTLAHSRHDEPSNANVNATPRPSHPRDYPRSRQEGRSFSKVVLADVYDPLSERTCRVYVIIAEQCNISFCSPSLLDEFGITGPRLSYSLRTLAPPSGPKSGRFVNNLMIKGVTEEKSFNLPRLIEINNIPDLKYEVATREIVEDHPRISCYAKNFLPLDSRAEVAIILGADSNHLLAKTLKTTKPPYVYQTPLGWALVGAIKHLDPVCTDMVSLTVHATVHYD</sequence>
<evidence type="ECO:0000313" key="3">
    <source>
        <dbReference type="RefSeq" id="XP_018006729.1"/>
    </source>
</evidence>
<name>A0A8B7N0I6_HYAAZ</name>
<dbReference type="KEGG" id="hazt:108664615"/>
<dbReference type="GeneID" id="108664615"/>
<feature type="region of interest" description="Disordered" evidence="1">
    <location>
        <begin position="559"/>
        <end position="591"/>
    </location>
</feature>
<dbReference type="PANTHER" id="PTHR47331">
    <property type="entry name" value="PHD-TYPE DOMAIN-CONTAINING PROTEIN"/>
    <property type="match status" value="1"/>
</dbReference>
<dbReference type="AlphaFoldDB" id="A0A8B7N0I6"/>
<organism evidence="2 3">
    <name type="scientific">Hyalella azteca</name>
    <name type="common">Amphipod</name>
    <dbReference type="NCBI Taxonomy" id="294128"/>
    <lineage>
        <taxon>Eukaryota</taxon>
        <taxon>Metazoa</taxon>
        <taxon>Ecdysozoa</taxon>
        <taxon>Arthropoda</taxon>
        <taxon>Crustacea</taxon>
        <taxon>Multicrustacea</taxon>
        <taxon>Malacostraca</taxon>
        <taxon>Eumalacostraca</taxon>
        <taxon>Peracarida</taxon>
        <taxon>Amphipoda</taxon>
        <taxon>Senticaudata</taxon>
        <taxon>Talitrida</taxon>
        <taxon>Talitroidea</taxon>
        <taxon>Hyalellidae</taxon>
        <taxon>Hyalella</taxon>
    </lineage>
</organism>
<evidence type="ECO:0000256" key="1">
    <source>
        <dbReference type="SAM" id="MobiDB-lite"/>
    </source>
</evidence>
<evidence type="ECO:0000313" key="2">
    <source>
        <dbReference type="Proteomes" id="UP000694843"/>
    </source>
</evidence>
<dbReference type="Proteomes" id="UP000694843">
    <property type="component" value="Unplaced"/>
</dbReference>
<protein>
    <submittedName>
        <fullName evidence="3 4">Uncharacterized protein LOC108664615</fullName>
    </submittedName>
</protein>
<gene>
    <name evidence="3 4" type="primary">LOC108664615</name>
</gene>
<evidence type="ECO:0000313" key="4">
    <source>
        <dbReference type="RefSeq" id="XP_047740968.1"/>
    </source>
</evidence>
<accession>A0A8B7N0I6</accession>
<keyword evidence="2" id="KW-1185">Reference proteome</keyword>
<feature type="compositionally biased region" description="Basic and acidic residues" evidence="1">
    <location>
        <begin position="581"/>
        <end position="591"/>
    </location>
</feature>
<dbReference type="RefSeq" id="XP_018006729.1">
    <property type="nucleotide sequence ID" value="XM_018151240.2"/>
</dbReference>
<dbReference type="OrthoDB" id="7692148at2759"/>
<reference evidence="3 4" key="1">
    <citation type="submission" date="2025-04" db="UniProtKB">
        <authorList>
            <consortium name="RefSeq"/>
        </authorList>
    </citation>
    <scope>IDENTIFICATION</scope>
    <source>
        <tissue evidence="3 4">Whole organism</tissue>
    </source>
</reference>
<dbReference type="RefSeq" id="XP_047740968.1">
    <property type="nucleotide sequence ID" value="XM_047885012.1"/>
</dbReference>